<keyword evidence="3" id="KW-1185">Reference proteome</keyword>
<evidence type="ECO:0000256" key="1">
    <source>
        <dbReference type="SAM" id="MobiDB-lite"/>
    </source>
</evidence>
<dbReference type="OrthoDB" id="6125299at2"/>
<sequence>MNTSKADSYQLSSSSSENSVTSNRYKPAYLRRRLKMLCSSPSILSEGLSKRIAIHCWHNLQDEEAVLLLVSLLVGWSVPQLLLLRNEDIQRDKNYYYLRSSWKFNDLKLPQMWKSFHIKSSEYGVIPLPSVLAQRLIEVINSPSINDNRKALVETYLGNKFDVLTRRPTLTGIRRNIECCAKAVGLSRAELDFISGIDQHNSMQSFYVCFNQADMHVKLIKYQSQLLGVDPDVLEVKPFNENFGSKRALTSAGVKAVFESHLQCLRDYSQLTQQEFHNRYTSYLLELFHLVTLMRPVSKDVVKRNSFANDFSSLLIVDKGESSLRRIPVPFSVRKIFHDYIGYLMALDKRQRFVYPMVANEITRMVDGDAPFFQYWDLHNDKMVKADTAAFNSSLIDQYPLHRNWHRHTIATHLVMRGQCRDSLKAFMGHNPPLDHTFSGLSSLSFGALRGVSENIELLLKHWDIPLLSPLSKMVGGPHV</sequence>
<organism evidence="2 3">
    <name type="scientific">Paraglaciecola polaris LMG 21857</name>
    <dbReference type="NCBI Taxonomy" id="1129793"/>
    <lineage>
        <taxon>Bacteria</taxon>
        <taxon>Pseudomonadati</taxon>
        <taxon>Pseudomonadota</taxon>
        <taxon>Gammaproteobacteria</taxon>
        <taxon>Alteromonadales</taxon>
        <taxon>Alteromonadaceae</taxon>
        <taxon>Paraglaciecola</taxon>
    </lineage>
</organism>
<gene>
    <name evidence="2" type="ORF">GPLA_4070</name>
</gene>
<evidence type="ECO:0000313" key="2">
    <source>
        <dbReference type="EMBL" id="GAC34949.1"/>
    </source>
</evidence>
<dbReference type="AlphaFoldDB" id="K6YQD2"/>
<accession>K6YQD2</accession>
<name>K6YQD2_9ALTE</name>
<proteinExistence type="predicted"/>
<dbReference type="RefSeq" id="WP_007106713.1">
    <property type="nucleotide sequence ID" value="NZ_BAER01000120.1"/>
</dbReference>
<dbReference type="Proteomes" id="UP000006322">
    <property type="component" value="Unassembled WGS sequence"/>
</dbReference>
<comment type="caution">
    <text evidence="2">The sequence shown here is derived from an EMBL/GenBank/DDBJ whole genome shotgun (WGS) entry which is preliminary data.</text>
</comment>
<protein>
    <submittedName>
        <fullName evidence="2">Uncharacterized protein</fullName>
    </submittedName>
</protein>
<dbReference type="GO" id="GO:0003677">
    <property type="term" value="F:DNA binding"/>
    <property type="evidence" value="ECO:0007669"/>
    <property type="project" value="InterPro"/>
</dbReference>
<dbReference type="STRING" id="1129793.GPLA_4070"/>
<reference evidence="3" key="1">
    <citation type="journal article" date="2014" name="Environ. Microbiol.">
        <title>Comparative genomics of the marine bacterial genus Glaciecola reveals the high degree of genomic diversity and genomic characteristic for cold adaptation.</title>
        <authorList>
            <person name="Qin Q.L."/>
            <person name="Xie B.B."/>
            <person name="Yu Y."/>
            <person name="Shu Y.L."/>
            <person name="Rong J.C."/>
            <person name="Zhang Y.J."/>
            <person name="Zhao D.L."/>
            <person name="Chen X.L."/>
            <person name="Zhang X.Y."/>
            <person name="Chen B."/>
            <person name="Zhou B.C."/>
            <person name="Zhang Y.Z."/>
        </authorList>
    </citation>
    <scope>NUCLEOTIDE SEQUENCE [LARGE SCALE GENOMIC DNA]</scope>
    <source>
        <strain evidence="3">LMG 21857</strain>
    </source>
</reference>
<feature type="region of interest" description="Disordered" evidence="1">
    <location>
        <begin position="1"/>
        <end position="21"/>
    </location>
</feature>
<dbReference type="SUPFAM" id="SSF56349">
    <property type="entry name" value="DNA breaking-rejoining enzymes"/>
    <property type="match status" value="1"/>
</dbReference>
<dbReference type="EMBL" id="BAER01000120">
    <property type="protein sequence ID" value="GAC34949.1"/>
    <property type="molecule type" value="Genomic_DNA"/>
</dbReference>
<dbReference type="InterPro" id="IPR011010">
    <property type="entry name" value="DNA_brk_join_enz"/>
</dbReference>
<evidence type="ECO:0000313" key="3">
    <source>
        <dbReference type="Proteomes" id="UP000006322"/>
    </source>
</evidence>